<evidence type="ECO:0000256" key="4">
    <source>
        <dbReference type="ARBA" id="ARBA00024226"/>
    </source>
</evidence>
<dbReference type="GO" id="GO:0015074">
    <property type="term" value="P:DNA integration"/>
    <property type="evidence" value="ECO:0007669"/>
    <property type="project" value="InterPro"/>
</dbReference>
<keyword evidence="3" id="KW-0520">NAD</keyword>
<dbReference type="InterPro" id="IPR016197">
    <property type="entry name" value="Chromo-like_dom_sf"/>
</dbReference>
<dbReference type="GO" id="GO:0009737">
    <property type="term" value="P:response to abscisic acid"/>
    <property type="evidence" value="ECO:0007669"/>
    <property type="project" value="UniProtKB-ARBA"/>
</dbReference>
<feature type="compositionally biased region" description="Low complexity" evidence="6">
    <location>
        <begin position="230"/>
        <end position="243"/>
    </location>
</feature>
<evidence type="ECO:0000256" key="1">
    <source>
        <dbReference type="ARBA" id="ARBA00009986"/>
    </source>
</evidence>
<dbReference type="Gene3D" id="3.40.309.10">
    <property type="entry name" value="Aldehyde Dehydrogenase, Chain A, domain 2"/>
    <property type="match status" value="1"/>
</dbReference>
<dbReference type="InterPro" id="IPR015590">
    <property type="entry name" value="Aldehyde_DH_dom"/>
</dbReference>
<keyword evidence="2" id="KW-0560">Oxidoreductase</keyword>
<dbReference type="FunFam" id="3.40.605.10:FF:000004">
    <property type="entry name" value="Aldehyde dehydrogenase"/>
    <property type="match status" value="1"/>
</dbReference>
<dbReference type="InterPro" id="IPR012394">
    <property type="entry name" value="Aldehyde_DH_NAD(P)"/>
</dbReference>
<comment type="catalytic activity">
    <reaction evidence="5">
        <text>an aldehyde + NAD(+) + H2O = a carboxylate + NADH + 2 H(+)</text>
        <dbReference type="Rhea" id="RHEA:16185"/>
        <dbReference type="ChEBI" id="CHEBI:15377"/>
        <dbReference type="ChEBI" id="CHEBI:15378"/>
        <dbReference type="ChEBI" id="CHEBI:17478"/>
        <dbReference type="ChEBI" id="CHEBI:29067"/>
        <dbReference type="ChEBI" id="CHEBI:57540"/>
        <dbReference type="ChEBI" id="CHEBI:57945"/>
        <dbReference type="EC" id="1.2.1.3"/>
    </reaction>
</comment>
<dbReference type="GO" id="GO:0006081">
    <property type="term" value="P:aldehyde metabolic process"/>
    <property type="evidence" value="ECO:0007669"/>
    <property type="project" value="InterPro"/>
</dbReference>
<dbReference type="PROSITE" id="PS50994">
    <property type="entry name" value="INTEGRASE"/>
    <property type="match status" value="1"/>
</dbReference>
<dbReference type="GO" id="GO:0009414">
    <property type="term" value="P:response to water deprivation"/>
    <property type="evidence" value="ECO:0007669"/>
    <property type="project" value="UniProtKB-ARBA"/>
</dbReference>
<sequence>MVIETRAGVPIGVLDEGLQRLQTQIDGHSGTIELLHTKFDWLEAKVDIGFDNLQAMMRELLQKQPVVEQPAVQPRQEEQTPNRVQANLGEQIPIAPREAQGVPLGAEMRKAMPMRQLNQDFRVQANQPRVGMQMGEVFENGQNGPILGDFGDPIEERRNVRNNARFMPPFQGHCDDLYEEPWLGRRQRRQQGQQAQFEPHAAPPRHGMHFGQCGLYGEEYWHEKRFPRQQQQFHTFGQQAQPQRHASQAREPRNAPWPQGDVVEPWYDHGGGRGNCGRARNYQGPQDRDPYGKNQDPLQRQQGRQAREPRAMELEFPRFKGGDPTSWMFKAIQYFEYYQVHDASKVMHASYHLDDDALIWFQSCEHDLGCWDNFARAIQLRFGPPSYDDPMELLIKLKHVNSIEEYKGLFESLSNRIRNLSSMHKLNCFMSGLKDEVREAQGLVMRQTKDNWEQHSSQQVAAQFGPKVAAQIDPKVAECDPKVAAQIVPKVAAQIDPKVAECDPKVANGQVIRTLGECKEVKFKMQGLHLKLTFNLLELRGCGIVLGTQWLSTLGMINWDFKNLMMGFMHEGRQVWLQGLKEKPNLIQGSKDFKGKATMKGLLFQIMPCELASIQEEIGAPIRELVEEFPQVFEEPEGLLQPLGIPPRPWHSISMDFVEGLPTSSKQNVILVSVDRFTKYVHFIPLSHPYTVSRVAFLFLQHMFKLHGLSSSIVSERDTAFTSLFWEELFRRQGVDLTMSSSYHPQFDEPTEVVNKSLEHYLRAIIADKPSLWVEWLPLAEYWFNSNYHTSTKLSPFEALYGYLPPRLIEFVPGLTRVAAVEDLLEHRQQVVGLLEHNLVAAQARMKQQVDKHRAEMEFEFGDWVFPKDPTLQTEEYAARNLGSLVLIFHVSFLKAKLGKTITPISRLPPTDALGHLAPQPAKILETRTIKKRRLPTVTEVLVQWEGGDPDDATWELLFKLQEDYPHLVGKGSSIHPKNSVGAGPSRAFSYPFTRKNNQRQLSFVNLIRTPYSCSATLSLVAEVEEKPKFDVDKAALLVKELRKSFNSGKTKSYEWRMSQLKAIDKMIEEKEKDITEALSKDLSKPELEAFIAEVKTSLTTYPSSAEIVSEPLGVVLVISTWNFPFLLSLDPVIGAISAGNAVVLKPSEISPATSLLLSNLVEEYLDDSAIRVVEGAVDETTALLEQKWDKILYTGSARVGRIVMAAAAKHLTPVILELGGKCPAVVDSNINLQVAVRRIIAGKWACNNGQACIGVDYIITTKDFAPKLIDALRYELEQFFGKDPMESKDISRIVSSSQFARLAKLMDDDKVSDKIILGGQRDVNQLKIAPTILLDVPEDSQIMQEEIFGPLMPILTVEKMEDSFKIIHSKPKPLAAYLFTNDEQLKKDFVQNISSGGMLINDTILHVASDGLPFGGVGESGMGSYHGKFSFDAFSHKKSVLYRSFDADASVRYPPYTTQKQRLLKALINGNIISIILALIGW</sequence>
<proteinExistence type="inferred from homology"/>
<evidence type="ECO:0000256" key="3">
    <source>
        <dbReference type="ARBA" id="ARBA00023027"/>
    </source>
</evidence>
<comment type="similarity">
    <text evidence="1">Belongs to the aldehyde dehydrogenase family.</text>
</comment>
<reference evidence="8" key="1">
    <citation type="submission" date="2018-02" db="EMBL/GenBank/DDBJ databases">
        <authorList>
            <person name="Cohen D.B."/>
            <person name="Kent A.D."/>
        </authorList>
    </citation>
    <scope>NUCLEOTIDE SEQUENCE</scope>
</reference>
<dbReference type="Pfam" id="PF00171">
    <property type="entry name" value="Aldedh"/>
    <property type="match status" value="1"/>
</dbReference>
<dbReference type="InterPro" id="IPR016163">
    <property type="entry name" value="Ald_DH_C"/>
</dbReference>
<dbReference type="InterPro" id="IPR016162">
    <property type="entry name" value="Ald_DH_N"/>
</dbReference>
<dbReference type="PROSITE" id="PS00070">
    <property type="entry name" value="ALDEHYDE_DEHYDR_CYS"/>
    <property type="match status" value="1"/>
</dbReference>
<dbReference type="SUPFAM" id="SSF53720">
    <property type="entry name" value="ALDH-like"/>
    <property type="match status" value="1"/>
</dbReference>
<feature type="region of interest" description="Disordered" evidence="6">
    <location>
        <begin position="230"/>
        <end position="310"/>
    </location>
</feature>
<protein>
    <recommendedName>
        <fullName evidence="4">aldehyde dehydrogenase (NAD(+))</fullName>
        <ecNumber evidence="4">1.2.1.3</ecNumber>
    </recommendedName>
</protein>
<evidence type="ECO:0000256" key="2">
    <source>
        <dbReference type="ARBA" id="ARBA00023002"/>
    </source>
</evidence>
<organism evidence="8">
    <name type="scientific">Fagus sylvatica</name>
    <name type="common">Beechnut</name>
    <dbReference type="NCBI Taxonomy" id="28930"/>
    <lineage>
        <taxon>Eukaryota</taxon>
        <taxon>Viridiplantae</taxon>
        <taxon>Streptophyta</taxon>
        <taxon>Embryophyta</taxon>
        <taxon>Tracheophyta</taxon>
        <taxon>Spermatophyta</taxon>
        <taxon>Magnoliopsida</taxon>
        <taxon>eudicotyledons</taxon>
        <taxon>Gunneridae</taxon>
        <taxon>Pentapetalae</taxon>
        <taxon>rosids</taxon>
        <taxon>fabids</taxon>
        <taxon>Fagales</taxon>
        <taxon>Fagaceae</taxon>
        <taxon>Fagus</taxon>
    </lineage>
</organism>
<dbReference type="GO" id="GO:0003676">
    <property type="term" value="F:nucleic acid binding"/>
    <property type="evidence" value="ECO:0007669"/>
    <property type="project" value="InterPro"/>
</dbReference>
<dbReference type="SUPFAM" id="SSF53098">
    <property type="entry name" value="Ribonuclease H-like"/>
    <property type="match status" value="1"/>
</dbReference>
<dbReference type="FunFam" id="3.40.309.10:FF:000003">
    <property type="entry name" value="Aldehyde dehydrogenase"/>
    <property type="match status" value="1"/>
</dbReference>
<evidence type="ECO:0000256" key="6">
    <source>
        <dbReference type="SAM" id="MobiDB-lite"/>
    </source>
</evidence>
<dbReference type="EC" id="1.2.1.3" evidence="4"/>
<dbReference type="GO" id="GO:0005737">
    <property type="term" value="C:cytoplasm"/>
    <property type="evidence" value="ECO:0007669"/>
    <property type="project" value="TreeGrafter"/>
</dbReference>
<dbReference type="GO" id="GO:0004029">
    <property type="term" value="F:aldehyde dehydrogenase (NAD+) activity"/>
    <property type="evidence" value="ECO:0007669"/>
    <property type="project" value="UniProtKB-EC"/>
</dbReference>
<dbReference type="InterPro" id="IPR005162">
    <property type="entry name" value="Retrotrans_gag_dom"/>
</dbReference>
<dbReference type="InterPro" id="IPR001584">
    <property type="entry name" value="Integrase_cat-core"/>
</dbReference>
<dbReference type="PANTHER" id="PTHR43570">
    <property type="entry name" value="ALDEHYDE DEHYDROGENASE"/>
    <property type="match status" value="1"/>
</dbReference>
<dbReference type="Pfam" id="PF03732">
    <property type="entry name" value="Retrotrans_gag"/>
    <property type="match status" value="1"/>
</dbReference>
<dbReference type="InterPro" id="IPR012337">
    <property type="entry name" value="RNaseH-like_sf"/>
</dbReference>
<evidence type="ECO:0000256" key="5">
    <source>
        <dbReference type="ARBA" id="ARBA00049194"/>
    </source>
</evidence>
<evidence type="ECO:0000259" key="7">
    <source>
        <dbReference type="PROSITE" id="PS50994"/>
    </source>
</evidence>
<dbReference type="InterPro" id="IPR016161">
    <property type="entry name" value="Ald_DH/histidinol_DH"/>
</dbReference>
<name>A0A2N9HAP7_FAGSY</name>
<accession>A0A2N9HAP7</accession>
<dbReference type="EMBL" id="OIVN01003079">
    <property type="protein sequence ID" value="SPD08644.1"/>
    <property type="molecule type" value="Genomic_DNA"/>
</dbReference>
<dbReference type="Gene3D" id="3.40.605.10">
    <property type="entry name" value="Aldehyde Dehydrogenase, Chain A, domain 1"/>
    <property type="match status" value="1"/>
</dbReference>
<evidence type="ECO:0000313" key="8">
    <source>
        <dbReference type="EMBL" id="SPD08644.1"/>
    </source>
</evidence>
<feature type="domain" description="Integrase catalytic" evidence="7">
    <location>
        <begin position="645"/>
        <end position="804"/>
    </location>
</feature>
<dbReference type="PANTHER" id="PTHR43570:SF25">
    <property type="entry name" value="ALDEHYDE DEHYDROGENASE FAMILY 3 MEMBER I1, CHLOROPLASTIC"/>
    <property type="match status" value="1"/>
</dbReference>
<dbReference type="Gene3D" id="3.30.420.10">
    <property type="entry name" value="Ribonuclease H-like superfamily/Ribonuclease H"/>
    <property type="match status" value="1"/>
</dbReference>
<dbReference type="InterPro" id="IPR036397">
    <property type="entry name" value="RNaseH_sf"/>
</dbReference>
<dbReference type="CDD" id="cd00303">
    <property type="entry name" value="retropepsin_like"/>
    <property type="match status" value="1"/>
</dbReference>
<gene>
    <name evidence="8" type="ORF">FSB_LOCUS36526</name>
</gene>
<dbReference type="InterPro" id="IPR016160">
    <property type="entry name" value="Ald_DH_CS_CYS"/>
</dbReference>
<feature type="region of interest" description="Disordered" evidence="6">
    <location>
        <begin position="186"/>
        <end position="209"/>
    </location>
</feature>
<dbReference type="SUPFAM" id="SSF54160">
    <property type="entry name" value="Chromo domain-like"/>
    <property type="match status" value="1"/>
</dbReference>